<evidence type="ECO:0000313" key="1">
    <source>
        <dbReference type="EMBL" id="PJK28741.1"/>
    </source>
</evidence>
<dbReference type="Pfam" id="PF12007">
    <property type="entry name" value="DUF3501"/>
    <property type="match status" value="1"/>
</dbReference>
<sequence length="198" mass="22077">MQIESKTELKPEDIIPVEEFEARRKELQAELRAHKKHRRVDVGPFCSVYFESYFTMWWQVQEMLRVERGGDAQLADEITAYAPLIPGGRNLTATMMIEIEDPVRRHRELSTLGGIEETVALVIDGETAKGVADDDVDRTTADGKASSVHFFSFPLSETQAAALKKGGAEVQLRIGHRNYNHIAILSPDQVASLAGDLV</sequence>
<protein>
    <submittedName>
        <fullName evidence="1">DUF3501 domain-containing protein</fullName>
    </submittedName>
</protein>
<dbReference type="AlphaFoldDB" id="A0A2M9FZ49"/>
<comment type="caution">
    <text evidence="1">The sequence shown here is derived from an EMBL/GenBank/DDBJ whole genome shotgun (WGS) entry which is preliminary data.</text>
</comment>
<organism evidence="1 2">
    <name type="scientific">Minwuia thermotolerans</name>
    <dbReference type="NCBI Taxonomy" id="2056226"/>
    <lineage>
        <taxon>Bacteria</taxon>
        <taxon>Pseudomonadati</taxon>
        <taxon>Pseudomonadota</taxon>
        <taxon>Alphaproteobacteria</taxon>
        <taxon>Minwuiales</taxon>
        <taxon>Minwuiaceae</taxon>
        <taxon>Minwuia</taxon>
    </lineage>
</organism>
<name>A0A2M9FZ49_9PROT</name>
<gene>
    <name evidence="1" type="ORF">CVT23_15505</name>
</gene>
<dbReference type="RefSeq" id="WP_109792298.1">
    <property type="nucleotide sequence ID" value="NZ_PHIG01000039.1"/>
</dbReference>
<dbReference type="InterPro" id="IPR021890">
    <property type="entry name" value="DUF3501"/>
</dbReference>
<reference evidence="1 2" key="1">
    <citation type="submission" date="2017-11" db="EMBL/GenBank/DDBJ databases">
        <title>Draft genome sequence of Rhizobiales bacterium SY3-13.</title>
        <authorList>
            <person name="Sun C."/>
        </authorList>
    </citation>
    <scope>NUCLEOTIDE SEQUENCE [LARGE SCALE GENOMIC DNA]</scope>
    <source>
        <strain evidence="1 2">SY3-13</strain>
    </source>
</reference>
<dbReference type="OrthoDB" id="9780579at2"/>
<dbReference type="EMBL" id="PHIG01000039">
    <property type="protein sequence ID" value="PJK28741.1"/>
    <property type="molecule type" value="Genomic_DNA"/>
</dbReference>
<accession>A0A2M9FZ49</accession>
<keyword evidence="2" id="KW-1185">Reference proteome</keyword>
<evidence type="ECO:0000313" key="2">
    <source>
        <dbReference type="Proteomes" id="UP000229498"/>
    </source>
</evidence>
<dbReference type="Proteomes" id="UP000229498">
    <property type="component" value="Unassembled WGS sequence"/>
</dbReference>
<proteinExistence type="predicted"/>